<organism evidence="2 3">
    <name type="scientific">Hyaloscypha bicolor E</name>
    <dbReference type="NCBI Taxonomy" id="1095630"/>
    <lineage>
        <taxon>Eukaryota</taxon>
        <taxon>Fungi</taxon>
        <taxon>Dikarya</taxon>
        <taxon>Ascomycota</taxon>
        <taxon>Pezizomycotina</taxon>
        <taxon>Leotiomycetes</taxon>
        <taxon>Helotiales</taxon>
        <taxon>Hyaloscyphaceae</taxon>
        <taxon>Hyaloscypha</taxon>
        <taxon>Hyaloscypha bicolor</taxon>
    </lineage>
</organism>
<protein>
    <submittedName>
        <fullName evidence="2">Uncharacterized protein</fullName>
    </submittedName>
</protein>
<feature type="coiled-coil region" evidence="1">
    <location>
        <begin position="243"/>
        <end position="277"/>
    </location>
</feature>
<gene>
    <name evidence="2" type="ORF">K444DRAFT_406313</name>
</gene>
<sequence length="394" mass="45078">MTDKEWRDEAKALKNTLLRHIDLIQGFCERAFQFIPGFTARLEAEEIFDRLLTGIETLSSEKDNLVAENKELHSAREKIYYDAGIIDRLCAGAMERLPHLQKRYERVPDNATKEIFGLVLEGITEMVTAKDRAIKLNAPLRSEIAELKKKLAAEAEALKISQDGRDQDRAKHIQELSKKETKTTILLRQAKKAASESDHSRKDLQKKVDQLTVDLLTTKSALALKTTELETNVLDANGTRNELEEARKQSNKLKIGRIEWEAEVVGLRKQLEEAQSSLLSSRTNQRVEEDRIHKSVQGATAARDGRIKLLEIELNDLKNEKLVSEQARKSDEKNIRELFQDKYALKEKNQELEEKLLNVAVVQQSLEQDLTEGRAKIKRLEEQLLLPRAVASRW</sequence>
<dbReference type="EMBL" id="KZ613813">
    <property type="protein sequence ID" value="PMD59582.1"/>
    <property type="molecule type" value="Genomic_DNA"/>
</dbReference>
<name>A0A2J6T9A4_9HELO</name>
<dbReference type="Proteomes" id="UP000235371">
    <property type="component" value="Unassembled WGS sequence"/>
</dbReference>
<dbReference type="GeneID" id="36580643"/>
<evidence type="ECO:0000256" key="1">
    <source>
        <dbReference type="SAM" id="Coils"/>
    </source>
</evidence>
<dbReference type="AlphaFoldDB" id="A0A2J6T9A4"/>
<feature type="coiled-coil region" evidence="1">
    <location>
        <begin position="307"/>
        <end position="383"/>
    </location>
</feature>
<evidence type="ECO:0000313" key="2">
    <source>
        <dbReference type="EMBL" id="PMD59582.1"/>
    </source>
</evidence>
<keyword evidence="1" id="KW-0175">Coiled coil</keyword>
<evidence type="ECO:0000313" key="3">
    <source>
        <dbReference type="Proteomes" id="UP000235371"/>
    </source>
</evidence>
<keyword evidence="3" id="KW-1185">Reference proteome</keyword>
<proteinExistence type="predicted"/>
<accession>A0A2J6T9A4</accession>
<dbReference type="OrthoDB" id="10391909at2759"/>
<dbReference type="RefSeq" id="XP_024736486.1">
    <property type="nucleotide sequence ID" value="XM_024872563.1"/>
</dbReference>
<reference evidence="2 3" key="1">
    <citation type="submission" date="2016-04" db="EMBL/GenBank/DDBJ databases">
        <title>A degradative enzymes factory behind the ericoid mycorrhizal symbiosis.</title>
        <authorList>
            <consortium name="DOE Joint Genome Institute"/>
            <person name="Martino E."/>
            <person name="Morin E."/>
            <person name="Grelet G."/>
            <person name="Kuo A."/>
            <person name="Kohler A."/>
            <person name="Daghino S."/>
            <person name="Barry K."/>
            <person name="Choi C."/>
            <person name="Cichocki N."/>
            <person name="Clum A."/>
            <person name="Copeland A."/>
            <person name="Hainaut M."/>
            <person name="Haridas S."/>
            <person name="Labutti K."/>
            <person name="Lindquist E."/>
            <person name="Lipzen A."/>
            <person name="Khouja H.-R."/>
            <person name="Murat C."/>
            <person name="Ohm R."/>
            <person name="Olson A."/>
            <person name="Spatafora J."/>
            <person name="Veneault-Fourrey C."/>
            <person name="Henrissat B."/>
            <person name="Grigoriev I."/>
            <person name="Martin F."/>
            <person name="Perotto S."/>
        </authorList>
    </citation>
    <scope>NUCLEOTIDE SEQUENCE [LARGE SCALE GENOMIC DNA]</scope>
    <source>
        <strain evidence="2 3">E</strain>
    </source>
</reference>
<dbReference type="InParanoid" id="A0A2J6T9A4"/>